<proteinExistence type="predicted"/>
<keyword evidence="3" id="KW-1185">Reference proteome</keyword>
<accession>A0A8H5LN04</accession>
<dbReference type="OrthoDB" id="3210666at2759"/>
<reference evidence="2 3" key="1">
    <citation type="journal article" date="2020" name="ISME J.">
        <title>Uncovering the hidden diversity of litter-decomposition mechanisms in mushroom-forming fungi.</title>
        <authorList>
            <person name="Floudas D."/>
            <person name="Bentzer J."/>
            <person name="Ahren D."/>
            <person name="Johansson T."/>
            <person name="Persson P."/>
            <person name="Tunlid A."/>
        </authorList>
    </citation>
    <scope>NUCLEOTIDE SEQUENCE [LARGE SCALE GENOMIC DNA]</scope>
    <source>
        <strain evidence="2 3">CBS 146.42</strain>
    </source>
</reference>
<evidence type="ECO:0000256" key="1">
    <source>
        <dbReference type="SAM" id="MobiDB-lite"/>
    </source>
</evidence>
<feature type="compositionally biased region" description="Low complexity" evidence="1">
    <location>
        <begin position="348"/>
        <end position="357"/>
    </location>
</feature>
<name>A0A8H5LN04_9AGAR</name>
<feature type="compositionally biased region" description="Basic and acidic residues" evidence="1">
    <location>
        <begin position="323"/>
        <end position="347"/>
    </location>
</feature>
<organism evidence="2 3">
    <name type="scientific">Leucocoprinus leucothites</name>
    <dbReference type="NCBI Taxonomy" id="201217"/>
    <lineage>
        <taxon>Eukaryota</taxon>
        <taxon>Fungi</taxon>
        <taxon>Dikarya</taxon>
        <taxon>Basidiomycota</taxon>
        <taxon>Agaricomycotina</taxon>
        <taxon>Agaricomycetes</taxon>
        <taxon>Agaricomycetidae</taxon>
        <taxon>Agaricales</taxon>
        <taxon>Agaricineae</taxon>
        <taxon>Agaricaceae</taxon>
        <taxon>Leucocoprinus</taxon>
    </lineage>
</organism>
<evidence type="ECO:0000313" key="3">
    <source>
        <dbReference type="Proteomes" id="UP000559027"/>
    </source>
</evidence>
<sequence length="433" mass="49230">MSSRPLPLVEMVSRSASLNSALLHPRSTSRQTSLKSDANFKRYVYTYNMLAAQTPMQFYISVEPFDGKPVAGKYQFRLSMRVNGIERPIGETITRTMSVDPRRLEFAVFVFPGKNAKQVLPLNSLWSLRVWLRVEGVDHQLFRVDELLVGKDLDFNAIGDASFARQAAAASDHQVYQGYVGKAIITFTVRWQRIRDQLYKYSVEYDGGGVGDALFTDFRMRVDNDPRAVTFLIYTIPVQSNPPGATHRLRVWLRSLVPLTTDPAISQPLPFNDSFIYQRVYKTDEFKIGGRLEFNTLGNKLVMAFPHCGGPETINMTRSPVKPQEKEKEKEREREKEHERDRGREKAALSSASHASHTYNHQAHAGLPPGAQYPAHMLRTHTNPTSAQYHPQLPSLYPNAHSNPLQPVRPPDPRERARPPPQVQRSRGRVEIL</sequence>
<dbReference type="Proteomes" id="UP000559027">
    <property type="component" value="Unassembled WGS sequence"/>
</dbReference>
<comment type="caution">
    <text evidence="2">The sequence shown here is derived from an EMBL/GenBank/DDBJ whole genome shotgun (WGS) entry which is preliminary data.</text>
</comment>
<protein>
    <submittedName>
        <fullName evidence="2">Uncharacterized protein</fullName>
    </submittedName>
</protein>
<dbReference type="EMBL" id="JAACJO010000001">
    <property type="protein sequence ID" value="KAF5363590.1"/>
    <property type="molecule type" value="Genomic_DNA"/>
</dbReference>
<feature type="compositionally biased region" description="Polar residues" evidence="1">
    <location>
        <begin position="380"/>
        <end position="389"/>
    </location>
</feature>
<gene>
    <name evidence="2" type="ORF">D9756_000303</name>
</gene>
<dbReference type="AlphaFoldDB" id="A0A8H5LN04"/>
<feature type="region of interest" description="Disordered" evidence="1">
    <location>
        <begin position="312"/>
        <end position="433"/>
    </location>
</feature>
<evidence type="ECO:0000313" key="2">
    <source>
        <dbReference type="EMBL" id="KAF5363590.1"/>
    </source>
</evidence>